<dbReference type="OrthoDB" id="9807157at2"/>
<evidence type="ECO:0000256" key="7">
    <source>
        <dbReference type="ARBA" id="ARBA00022898"/>
    </source>
</evidence>
<comment type="cofactor">
    <cofactor evidence="1 14">
        <name>pyridoxal 5'-phosphate</name>
        <dbReference type="ChEBI" id="CHEBI:597326"/>
    </cofactor>
</comment>
<evidence type="ECO:0000313" key="18">
    <source>
        <dbReference type="Proteomes" id="UP000236286"/>
    </source>
</evidence>
<evidence type="ECO:0000256" key="15">
    <source>
        <dbReference type="RuleBase" id="RU910713"/>
    </source>
</evidence>
<dbReference type="PROSITE" id="PS00599">
    <property type="entry name" value="AA_TRANSFER_CLASS_2"/>
    <property type="match status" value="1"/>
</dbReference>
<organism evidence="17 18">
    <name type="scientific">Methylocella silvestris</name>
    <dbReference type="NCBI Taxonomy" id="199596"/>
    <lineage>
        <taxon>Bacteria</taxon>
        <taxon>Pseudomonadati</taxon>
        <taxon>Pseudomonadota</taxon>
        <taxon>Alphaproteobacteria</taxon>
        <taxon>Hyphomicrobiales</taxon>
        <taxon>Beijerinckiaceae</taxon>
        <taxon>Methylocella</taxon>
    </lineage>
</organism>
<dbReference type="Gene3D" id="3.90.1150.10">
    <property type="entry name" value="Aspartate Aminotransferase, domain 1"/>
    <property type="match status" value="1"/>
</dbReference>
<evidence type="ECO:0000313" key="17">
    <source>
        <dbReference type="EMBL" id="PNG25867.1"/>
    </source>
</evidence>
<comment type="pathway">
    <text evidence="2 15">Porphyrin-containing compound metabolism; protoporphyrin-IX biosynthesis; 5-aminolevulinate from glycine: step 1/1.</text>
</comment>
<comment type="catalytic activity">
    <reaction evidence="13 15">
        <text>succinyl-CoA + glycine + H(+) = 5-aminolevulinate + CO2 + CoA</text>
        <dbReference type="Rhea" id="RHEA:12921"/>
        <dbReference type="ChEBI" id="CHEBI:15378"/>
        <dbReference type="ChEBI" id="CHEBI:16526"/>
        <dbReference type="ChEBI" id="CHEBI:57287"/>
        <dbReference type="ChEBI" id="CHEBI:57292"/>
        <dbReference type="ChEBI" id="CHEBI:57305"/>
        <dbReference type="ChEBI" id="CHEBI:356416"/>
        <dbReference type="EC" id="2.3.1.37"/>
    </reaction>
</comment>
<comment type="similarity">
    <text evidence="3 14">Belongs to the class-II pyridoxal-phosphate-dependent aminotransferase family.</text>
</comment>
<dbReference type="Gene3D" id="3.40.640.10">
    <property type="entry name" value="Type I PLP-dependent aspartate aminotransferase-like (Major domain)"/>
    <property type="match status" value="1"/>
</dbReference>
<dbReference type="SUPFAM" id="SSF53383">
    <property type="entry name" value="PLP-dependent transferases"/>
    <property type="match status" value="1"/>
</dbReference>
<gene>
    <name evidence="17" type="primary">hemA</name>
    <name evidence="17" type="ORF">CR492_11055</name>
</gene>
<comment type="caution">
    <text evidence="17">The sequence shown here is derived from an EMBL/GenBank/DDBJ whole genome shotgun (WGS) entry which is preliminary data.</text>
</comment>
<dbReference type="InterPro" id="IPR015424">
    <property type="entry name" value="PyrdxlP-dep_Trfase"/>
</dbReference>
<evidence type="ECO:0000256" key="5">
    <source>
        <dbReference type="ARBA" id="ARBA00013257"/>
    </source>
</evidence>
<feature type="domain" description="Aminotransferase class I/classII large" evidence="16">
    <location>
        <begin position="48"/>
        <end position="394"/>
    </location>
</feature>
<dbReference type="InterPro" id="IPR050087">
    <property type="entry name" value="AON_synthase_class-II"/>
</dbReference>
<keyword evidence="6 15" id="KW-0808">Transferase</keyword>
<dbReference type="UniPathway" id="UPA00251">
    <property type="reaction ID" value="UER00375"/>
</dbReference>
<accession>A0A2J7TGH5</accession>
<dbReference type="FunFam" id="3.40.640.10:FF:000006">
    <property type="entry name" value="5-aminolevulinate synthase, mitochondrial"/>
    <property type="match status" value="1"/>
</dbReference>
<protein>
    <recommendedName>
        <fullName evidence="5 15">5-aminolevulinate synthase</fullName>
        <ecNumber evidence="5 15">2.3.1.37</ecNumber>
    </recommendedName>
    <alternativeName>
        <fullName evidence="10 15">5-aminolevulinic acid synthase</fullName>
    </alternativeName>
    <alternativeName>
        <fullName evidence="11 15">Delta-ALA synthase</fullName>
    </alternativeName>
    <alternativeName>
        <fullName evidence="12 15">Delta-aminolevulinate synthase</fullName>
    </alternativeName>
</protein>
<dbReference type="InterPro" id="IPR001917">
    <property type="entry name" value="Aminotrans_II_pyridoxalP_BS"/>
</dbReference>
<dbReference type="Proteomes" id="UP000236286">
    <property type="component" value="Unassembled WGS sequence"/>
</dbReference>
<dbReference type="NCBIfam" id="TIGR01821">
    <property type="entry name" value="5aminolev_synth"/>
    <property type="match status" value="1"/>
</dbReference>
<dbReference type="Pfam" id="PF00155">
    <property type="entry name" value="Aminotran_1_2"/>
    <property type="match status" value="1"/>
</dbReference>
<evidence type="ECO:0000256" key="2">
    <source>
        <dbReference type="ARBA" id="ARBA00005029"/>
    </source>
</evidence>
<sequence>MDYRRFFDDAISKLKGEQRYRVFADLARDAEAFPRAVWRRGEGGPEVDVTVWCSNDYLCMGRHPKVIAAMQEAAQAHGVGAGGTRNISGNNHPIVELEAELADLHGKEAGLVFTSGWISNLAAISTIGDILPDCLILSDQLNHNSMIEGVRRSKAERRIFRHNDLAHLEQLLAEAGERRAKLIVFESLYSMNGDIAPINAIADLAQRYNAMTYMDEVHAVGLYGARGGGIAERDGVMARIDVIEGTLAKGFGTLGGYITGGASIIDAVRSYAPSFIFTTSLPPAIATAAKTAVSLLKQGEGAELRARHQRQSMLTKHALSAAGLPVMPNSSHIVPVLVGDAELCKAATDMLLDRHAIYIQPINYPTVAKGTERLRITPSPLHSDAHIAHLVESLVDVWASLKLPFVEQPNIVEFRREMPAHAAAEAQCTFPEFFKKAAE</sequence>
<dbReference type="EC" id="2.3.1.37" evidence="5 15"/>
<dbReference type="RefSeq" id="WP_102843807.1">
    <property type="nucleotide sequence ID" value="NZ_PDZR01000011.1"/>
</dbReference>
<dbReference type="InterPro" id="IPR010961">
    <property type="entry name" value="4pyrrol_synth_NH2levulA_synth"/>
</dbReference>
<proteinExistence type="inferred from homology"/>
<dbReference type="GO" id="GO:0006782">
    <property type="term" value="P:protoporphyrinogen IX biosynthetic process"/>
    <property type="evidence" value="ECO:0007669"/>
    <property type="project" value="UniProtKB-UniRule"/>
</dbReference>
<evidence type="ECO:0000256" key="6">
    <source>
        <dbReference type="ARBA" id="ARBA00022679"/>
    </source>
</evidence>
<evidence type="ECO:0000256" key="10">
    <source>
        <dbReference type="ARBA" id="ARBA00031691"/>
    </source>
</evidence>
<dbReference type="PANTHER" id="PTHR13693">
    <property type="entry name" value="CLASS II AMINOTRANSFERASE/8-AMINO-7-OXONONANOATE SYNTHASE"/>
    <property type="match status" value="1"/>
</dbReference>
<name>A0A2J7TGH5_METSI</name>
<evidence type="ECO:0000256" key="13">
    <source>
        <dbReference type="ARBA" id="ARBA00047654"/>
    </source>
</evidence>
<dbReference type="AlphaFoldDB" id="A0A2J7TGH5"/>
<evidence type="ECO:0000256" key="8">
    <source>
        <dbReference type="ARBA" id="ARBA00023133"/>
    </source>
</evidence>
<evidence type="ECO:0000256" key="11">
    <source>
        <dbReference type="ARBA" id="ARBA00031945"/>
    </source>
</evidence>
<dbReference type="GO" id="GO:0003870">
    <property type="term" value="F:5-aminolevulinate synthase activity"/>
    <property type="evidence" value="ECO:0007669"/>
    <property type="project" value="UniProtKB-EC"/>
</dbReference>
<evidence type="ECO:0000259" key="16">
    <source>
        <dbReference type="Pfam" id="PF00155"/>
    </source>
</evidence>
<dbReference type="GO" id="GO:0030170">
    <property type="term" value="F:pyridoxal phosphate binding"/>
    <property type="evidence" value="ECO:0007669"/>
    <property type="project" value="UniProtKB-UniRule"/>
</dbReference>
<dbReference type="InterPro" id="IPR015421">
    <property type="entry name" value="PyrdxlP-dep_Trfase_major"/>
</dbReference>
<evidence type="ECO:0000256" key="12">
    <source>
        <dbReference type="ARBA" id="ARBA00032773"/>
    </source>
</evidence>
<keyword evidence="9 15" id="KW-0012">Acyltransferase</keyword>
<evidence type="ECO:0000256" key="9">
    <source>
        <dbReference type="ARBA" id="ARBA00023315"/>
    </source>
</evidence>
<evidence type="ECO:0000256" key="14">
    <source>
        <dbReference type="RuleBase" id="RU003693"/>
    </source>
</evidence>
<keyword evidence="8 15" id="KW-0350">Heme biosynthesis</keyword>
<dbReference type="CDD" id="cd06454">
    <property type="entry name" value="KBL_like"/>
    <property type="match status" value="1"/>
</dbReference>
<evidence type="ECO:0000256" key="3">
    <source>
        <dbReference type="ARBA" id="ARBA00008392"/>
    </source>
</evidence>
<dbReference type="InterPro" id="IPR015422">
    <property type="entry name" value="PyrdxlP-dep_Trfase_small"/>
</dbReference>
<reference evidence="17 18" key="1">
    <citation type="submission" date="2017-10" db="EMBL/GenBank/DDBJ databases">
        <title>Genome announcement of Methylocella silvestris TVC from permafrost.</title>
        <authorList>
            <person name="Wang J."/>
            <person name="Geng K."/>
            <person name="Ul-Haque F."/>
            <person name="Crombie A.T."/>
            <person name="Street L.E."/>
            <person name="Wookey P.A."/>
            <person name="Murrell J.C."/>
            <person name="Pratscher J."/>
        </authorList>
    </citation>
    <scope>NUCLEOTIDE SEQUENCE [LARGE SCALE GENOMIC DNA]</scope>
    <source>
        <strain evidence="17 18">TVC</strain>
    </source>
</reference>
<dbReference type="InterPro" id="IPR004839">
    <property type="entry name" value="Aminotransferase_I/II_large"/>
</dbReference>
<keyword evidence="7 14" id="KW-0663">Pyridoxal phosphate</keyword>
<comment type="subunit">
    <text evidence="4">Homodimer.</text>
</comment>
<dbReference type="PANTHER" id="PTHR13693:SF102">
    <property type="entry name" value="2-AMINO-3-KETOBUTYRATE COENZYME A LIGASE, MITOCHONDRIAL"/>
    <property type="match status" value="1"/>
</dbReference>
<evidence type="ECO:0000256" key="1">
    <source>
        <dbReference type="ARBA" id="ARBA00001933"/>
    </source>
</evidence>
<evidence type="ECO:0000256" key="4">
    <source>
        <dbReference type="ARBA" id="ARBA00011738"/>
    </source>
</evidence>
<dbReference type="EMBL" id="PDZR01000011">
    <property type="protein sequence ID" value="PNG25867.1"/>
    <property type="molecule type" value="Genomic_DNA"/>
</dbReference>